<dbReference type="EMBL" id="BAAAJK010000007">
    <property type="protein sequence ID" value="GAA1387965.1"/>
    <property type="molecule type" value="Genomic_DNA"/>
</dbReference>
<evidence type="ECO:0000256" key="2">
    <source>
        <dbReference type="SAM" id="Phobius"/>
    </source>
</evidence>
<feature type="region of interest" description="Disordered" evidence="1">
    <location>
        <begin position="1"/>
        <end position="20"/>
    </location>
</feature>
<keyword evidence="4" id="KW-1185">Reference proteome</keyword>
<gene>
    <name evidence="3" type="ORF">GCM10009613_24620</name>
</gene>
<keyword evidence="2" id="KW-1133">Transmembrane helix</keyword>
<feature type="compositionally biased region" description="Basic and acidic residues" evidence="1">
    <location>
        <begin position="176"/>
        <end position="185"/>
    </location>
</feature>
<evidence type="ECO:0000313" key="3">
    <source>
        <dbReference type="EMBL" id="GAA1387965.1"/>
    </source>
</evidence>
<keyword evidence="2" id="KW-0812">Transmembrane</keyword>
<name>A0ABN1XRN4_9PSEU</name>
<accession>A0ABN1XRN4</accession>
<reference evidence="3 4" key="1">
    <citation type="journal article" date="2019" name="Int. J. Syst. Evol. Microbiol.">
        <title>The Global Catalogue of Microorganisms (GCM) 10K type strain sequencing project: providing services to taxonomists for standard genome sequencing and annotation.</title>
        <authorList>
            <consortium name="The Broad Institute Genomics Platform"/>
            <consortium name="The Broad Institute Genome Sequencing Center for Infectious Disease"/>
            <person name="Wu L."/>
            <person name="Ma J."/>
        </authorList>
    </citation>
    <scope>NUCLEOTIDE SEQUENCE [LARGE SCALE GENOMIC DNA]</scope>
    <source>
        <strain evidence="3 4">JCM 11896</strain>
    </source>
</reference>
<feature type="region of interest" description="Disordered" evidence="1">
    <location>
        <begin position="155"/>
        <end position="200"/>
    </location>
</feature>
<comment type="caution">
    <text evidence="3">The sequence shown here is derived from an EMBL/GenBank/DDBJ whole genome shotgun (WGS) entry which is preliminary data.</text>
</comment>
<evidence type="ECO:0000313" key="4">
    <source>
        <dbReference type="Proteomes" id="UP001501414"/>
    </source>
</evidence>
<organism evidence="3 4">
    <name type="scientific">Pseudonocardia kongjuensis</name>
    <dbReference type="NCBI Taxonomy" id="102227"/>
    <lineage>
        <taxon>Bacteria</taxon>
        <taxon>Bacillati</taxon>
        <taxon>Actinomycetota</taxon>
        <taxon>Actinomycetes</taxon>
        <taxon>Pseudonocardiales</taxon>
        <taxon>Pseudonocardiaceae</taxon>
        <taxon>Pseudonocardia</taxon>
    </lineage>
</organism>
<protein>
    <submittedName>
        <fullName evidence="3">Uncharacterized protein</fullName>
    </submittedName>
</protein>
<keyword evidence="2" id="KW-0472">Membrane</keyword>
<dbReference type="Proteomes" id="UP001501414">
    <property type="component" value="Unassembled WGS sequence"/>
</dbReference>
<proteinExistence type="predicted"/>
<evidence type="ECO:0000256" key="1">
    <source>
        <dbReference type="SAM" id="MobiDB-lite"/>
    </source>
</evidence>
<feature type="transmembrane region" description="Helical" evidence="2">
    <location>
        <begin position="26"/>
        <end position="48"/>
    </location>
</feature>
<sequence>MSGGPDRAGTAAMNAHRRHEPSEQRAVLVGVLAALLIAATVVAGSLSLATAAPRVQAAGAPVVVPGATVAELVPAPPVPARVVPEFPLRADEPEPVDVAPADRCDDPAWWNARGAGDPSDYVAACGTWPYWVDRGATACMPGELDCPVASAGPGAPTYTGPTEGRPWSPEYGYFEGRTDGPRNSDGEPCMQGRDNHDPNC</sequence>